<dbReference type="EMBL" id="AL445065">
    <property type="protein sequence ID" value="CAC11963.1"/>
    <property type="molecule type" value="Genomic_DNA"/>
</dbReference>
<dbReference type="InterPro" id="IPR036503">
    <property type="entry name" value="Ald_Fedxn_OxRdtase_N_sf"/>
</dbReference>
<evidence type="ECO:0000256" key="7">
    <source>
        <dbReference type="ARBA" id="ARBA00023014"/>
    </source>
</evidence>
<keyword evidence="5" id="KW-0560">Oxidoreductase</keyword>
<dbReference type="PANTHER" id="PTHR30038:SF7">
    <property type="entry name" value="TUNGSTEN-CONTAINING GLYCERALDEHYDE-3-PHOSPHATE:FERREDOXIN OXIDOREDUCTASE"/>
    <property type="match status" value="1"/>
</dbReference>
<feature type="domain" description="Aldehyde ferredoxin oxidoreductase N-terminal" evidence="9">
    <location>
        <begin position="7"/>
        <end position="206"/>
    </location>
</feature>
<dbReference type="InterPro" id="IPR051919">
    <property type="entry name" value="W-dependent_AOR"/>
</dbReference>
<organism evidence="10 11">
    <name type="scientific">Thermoplasma acidophilum (strain ATCC 25905 / DSM 1728 / JCM 9062 / NBRC 15155 / AMRC-C165)</name>
    <dbReference type="NCBI Taxonomy" id="273075"/>
    <lineage>
        <taxon>Archaea</taxon>
        <taxon>Methanobacteriati</taxon>
        <taxon>Thermoplasmatota</taxon>
        <taxon>Thermoplasmata</taxon>
        <taxon>Thermoplasmatales</taxon>
        <taxon>Thermoplasmataceae</taxon>
        <taxon>Thermoplasma</taxon>
    </lineage>
</organism>
<keyword evidence="3" id="KW-0004">4Fe-4S</keyword>
<comment type="similarity">
    <text evidence="2">Belongs to the AOR/FOR family.</text>
</comment>
<comment type="cofactor">
    <cofactor evidence="8">
        <name>tungstopterin</name>
        <dbReference type="ChEBI" id="CHEBI:30402"/>
    </cofactor>
</comment>
<dbReference type="AlphaFoldDB" id="Q9HJX8"/>
<name>Q9HJX8_THEAC</name>
<reference evidence="10 11" key="1">
    <citation type="journal article" date="2000" name="Nature">
        <title>The genome sequence of the thermoacidophilic scavenger Thermoplasma acidophilum.</title>
        <authorList>
            <person name="Ruepp A."/>
            <person name="Graml W."/>
            <person name="Santos-Martinez M.L."/>
            <person name="Koretke K.K."/>
            <person name="Volker C."/>
            <person name="Mewes H.W."/>
            <person name="Frishman D."/>
            <person name="Stocker S."/>
            <person name="Lupas A.N."/>
            <person name="Baumeister W."/>
        </authorList>
    </citation>
    <scope>NUCLEOTIDE SEQUENCE [LARGE SCALE GENOMIC DNA]</scope>
    <source>
        <strain evidence="11">ATCC 25905 / DSM 1728 / JCM 9062 / NBRC 15155 / AMRC-C165</strain>
    </source>
</reference>
<dbReference type="GO" id="GO:0009055">
    <property type="term" value="F:electron transfer activity"/>
    <property type="evidence" value="ECO:0007669"/>
    <property type="project" value="InterPro"/>
</dbReference>
<dbReference type="SUPFAM" id="SSF56228">
    <property type="entry name" value="Aldehyde ferredoxin oxidoreductase, N-terminal domain"/>
    <property type="match status" value="1"/>
</dbReference>
<comment type="cofactor">
    <cofactor evidence="1">
        <name>[4Fe-4S] cluster</name>
        <dbReference type="ChEBI" id="CHEBI:49883"/>
    </cofactor>
</comment>
<keyword evidence="4" id="KW-0479">Metal-binding</keyword>
<evidence type="ECO:0000313" key="11">
    <source>
        <dbReference type="Proteomes" id="UP000001024"/>
    </source>
</evidence>
<dbReference type="KEGG" id="tac:Ta0834"/>
<dbReference type="GO" id="GO:0051539">
    <property type="term" value="F:4 iron, 4 sulfur cluster binding"/>
    <property type="evidence" value="ECO:0007669"/>
    <property type="project" value="UniProtKB-KW"/>
</dbReference>
<keyword evidence="11" id="KW-1185">Reference proteome</keyword>
<dbReference type="InterPro" id="IPR013984">
    <property type="entry name" value="Ald_Fedxn_OxRdtase_dom2"/>
</dbReference>
<dbReference type="GO" id="GO:0046872">
    <property type="term" value="F:metal ion binding"/>
    <property type="evidence" value="ECO:0007669"/>
    <property type="project" value="UniProtKB-KW"/>
</dbReference>
<sequence>MIDLGGFWNKLIFVDLSGRDVWFDGLSEDLWEKYMGGVGLGSYLFTKYGGNFDPFSEKNPIIIMTGPLVGTAFPNSGRHEVVSRSPLTTFLGESNSGGRFGFELKRSGSDGMVITGKSDVPVSIFIDDGDVRLAETPDLWGLDIYETQAKMKKEKNYSVMCIGPAGENRVLFSSIMNDEGRAAGRTGLGAVMGSKKLKAIAVYGRKIVEVNNRAEYNRIVKEASKSIIESPVVSGFRSYGSMIWMDGGIGFNDIPANYFMDRNFQFDDLSSIKFHEEYSVSSYNCAACVIGCGRTVRYNGLTVDGPEYETVAALGPLLGNTSFQKIIEWNHEINRLGMDTISTGVIVSAIRHFIKAGLVNDGSVESYYSGSFEKIGQMIQDIAMRRGSGDRIADGLYRFASSLGIDRDLIATVKGLEIPLHDPRAFKAQGIVYATSTRGADHMQGDMYQIDIGGDHPDLGIVSGDRFSVDSDDRVRTVIRTQDFRQVYNSLIICYYAQPDPETIAKAYALATGFDSSIKDLVDRGSEIINLKRRINEGLGMRPEDDWLPAIVRMPIEGESPESGTSDEELISAIQRYYRLRGWGRYRPPVR</sequence>
<dbReference type="InParanoid" id="Q9HJX8"/>
<dbReference type="eggNOG" id="arCOG00706">
    <property type="taxonomic scope" value="Archaea"/>
</dbReference>
<keyword evidence="7" id="KW-0411">Iron-sulfur</keyword>
<dbReference type="EnsemblBacteria" id="CAC11963">
    <property type="protein sequence ID" value="CAC11963"/>
    <property type="gene ID" value="CAC11963"/>
</dbReference>
<evidence type="ECO:0000259" key="9">
    <source>
        <dbReference type="SMART" id="SM00790"/>
    </source>
</evidence>
<dbReference type="Gene3D" id="1.10.569.10">
    <property type="entry name" value="Aldehyde Ferredoxin Oxidoreductase Protein, subunit A, domain 2"/>
    <property type="match status" value="1"/>
</dbReference>
<dbReference type="InterPro" id="IPR001203">
    <property type="entry name" value="OxRdtase_Ald_Fedxn_C"/>
</dbReference>
<dbReference type="SMART" id="SM00790">
    <property type="entry name" value="AFOR_N"/>
    <property type="match status" value="1"/>
</dbReference>
<accession>Q9HJX8</accession>
<evidence type="ECO:0000256" key="2">
    <source>
        <dbReference type="ARBA" id="ARBA00011032"/>
    </source>
</evidence>
<dbReference type="Pfam" id="PF01314">
    <property type="entry name" value="AFOR_C"/>
    <property type="match status" value="1"/>
</dbReference>
<evidence type="ECO:0000256" key="8">
    <source>
        <dbReference type="ARBA" id="ARBA00049934"/>
    </source>
</evidence>
<dbReference type="GO" id="GO:0016625">
    <property type="term" value="F:oxidoreductase activity, acting on the aldehyde or oxo group of donors, iron-sulfur protein as acceptor"/>
    <property type="evidence" value="ECO:0007669"/>
    <property type="project" value="InterPro"/>
</dbReference>
<evidence type="ECO:0000256" key="3">
    <source>
        <dbReference type="ARBA" id="ARBA00022485"/>
    </source>
</evidence>
<dbReference type="Proteomes" id="UP000001024">
    <property type="component" value="Chromosome"/>
</dbReference>
<gene>
    <name evidence="10" type="ordered locus">Ta0834</name>
</gene>
<dbReference type="InterPro" id="IPR036021">
    <property type="entry name" value="Tungsten_al_ferr_oxy-like_C"/>
</dbReference>
<dbReference type="InterPro" id="IPR013985">
    <property type="entry name" value="Ald_Fedxn_OxRdtase_dom3"/>
</dbReference>
<dbReference type="PANTHER" id="PTHR30038">
    <property type="entry name" value="ALDEHYDE FERREDOXIN OXIDOREDUCTASE"/>
    <property type="match status" value="1"/>
</dbReference>
<dbReference type="Pfam" id="PF02730">
    <property type="entry name" value="AFOR_N"/>
    <property type="match status" value="1"/>
</dbReference>
<dbReference type="STRING" id="273075.gene:9572048"/>
<dbReference type="HOGENOM" id="CLU_020364_1_0_2"/>
<dbReference type="PaxDb" id="273075-Ta0834"/>
<dbReference type="Gene3D" id="3.60.9.10">
    <property type="entry name" value="Aldehyde ferredoxin oxidoreductase, N-terminal domain"/>
    <property type="match status" value="1"/>
</dbReference>
<evidence type="ECO:0000256" key="1">
    <source>
        <dbReference type="ARBA" id="ARBA00001966"/>
    </source>
</evidence>
<evidence type="ECO:0000256" key="6">
    <source>
        <dbReference type="ARBA" id="ARBA00023004"/>
    </source>
</evidence>
<proteinExistence type="inferred from homology"/>
<dbReference type="Gene3D" id="1.10.599.10">
    <property type="entry name" value="Aldehyde Ferredoxin Oxidoreductase Protein, subunit A, domain 3"/>
    <property type="match status" value="1"/>
</dbReference>
<protein>
    <submittedName>
        <fullName evidence="10">Tungsten-containing aldehyde ferredoxin oxidoreductase related protein</fullName>
    </submittedName>
</protein>
<keyword evidence="6" id="KW-0408">Iron</keyword>
<evidence type="ECO:0000256" key="4">
    <source>
        <dbReference type="ARBA" id="ARBA00022723"/>
    </source>
</evidence>
<dbReference type="InterPro" id="IPR013983">
    <property type="entry name" value="Ald_Fedxn_OxRdtase_N"/>
</dbReference>
<evidence type="ECO:0000256" key="5">
    <source>
        <dbReference type="ARBA" id="ARBA00023002"/>
    </source>
</evidence>
<dbReference type="SUPFAM" id="SSF48310">
    <property type="entry name" value="Aldehyde ferredoxin oxidoreductase, C-terminal domains"/>
    <property type="match status" value="1"/>
</dbReference>
<evidence type="ECO:0000313" key="10">
    <source>
        <dbReference type="EMBL" id="CAC11963.1"/>
    </source>
</evidence>